<organism evidence="1 2">
    <name type="scientific">[Candida] jaroonii</name>
    <dbReference type="NCBI Taxonomy" id="467808"/>
    <lineage>
        <taxon>Eukaryota</taxon>
        <taxon>Fungi</taxon>
        <taxon>Dikarya</taxon>
        <taxon>Ascomycota</taxon>
        <taxon>Saccharomycotina</taxon>
        <taxon>Pichiomycetes</taxon>
        <taxon>Debaryomycetaceae</taxon>
        <taxon>Yamadazyma</taxon>
    </lineage>
</organism>
<comment type="caution">
    <text evidence="1">The sequence shown here is derived from an EMBL/GenBank/DDBJ whole genome shotgun (WGS) entry which is preliminary data.</text>
</comment>
<reference evidence="1" key="1">
    <citation type="submission" date="2022-06" db="EMBL/GenBank/DDBJ databases">
        <authorList>
            <person name="Legras J.-L."/>
            <person name="Devillers H."/>
            <person name="Grondin C."/>
        </authorList>
    </citation>
    <scope>NUCLEOTIDE SEQUENCE</scope>
    <source>
        <strain evidence="1">CLIB 1444</strain>
    </source>
</reference>
<accession>A0ACA9Y8D9</accession>
<evidence type="ECO:0000313" key="2">
    <source>
        <dbReference type="Proteomes" id="UP001152531"/>
    </source>
</evidence>
<evidence type="ECO:0000313" key="1">
    <source>
        <dbReference type="EMBL" id="CAH6721170.1"/>
    </source>
</evidence>
<proteinExistence type="predicted"/>
<keyword evidence="2" id="KW-1185">Reference proteome</keyword>
<protein>
    <submittedName>
        <fullName evidence="1">Uncharacterized protein</fullName>
    </submittedName>
</protein>
<sequence>MILPIPITNKLSYSNSDNSLSSLSDNESIFSISHSFDDYDEELFMKIGKCKSDSSSNKINILSNLVIDKLNVDFLKKLSPNNDIIEITKEVESIKSEDSDESFDSYESEIELEENFDDLQHFHDIELTTFNETQPQEIIHHITKVKNRDERINCNFLKLYAQDYSSRVKGYLPQDHENFIIDKSLQKFHKKYNIYKVSNASKDKLWQNIILPPRLDEMPTDIDHKDYVFVGNDRDNIKSIVMNGNNIPWMNKKSIKPTGCDGKYLINGSNPNSGITKTQYTVKGWVNKRWLPQN</sequence>
<dbReference type="EMBL" id="CALSDN010000005">
    <property type="protein sequence ID" value="CAH6721170.1"/>
    <property type="molecule type" value="Genomic_DNA"/>
</dbReference>
<name>A0ACA9Y8D9_9ASCO</name>
<gene>
    <name evidence="1" type="ORF">CLIB1444_05S05116</name>
</gene>
<dbReference type="Proteomes" id="UP001152531">
    <property type="component" value="Unassembled WGS sequence"/>
</dbReference>